<dbReference type="InterPro" id="IPR001633">
    <property type="entry name" value="EAL_dom"/>
</dbReference>
<dbReference type="InterPro" id="IPR042240">
    <property type="entry name" value="CHASE_sf"/>
</dbReference>
<reference evidence="12 13" key="1">
    <citation type="submission" date="2021-05" db="EMBL/GenBank/DDBJ databases">
        <title>Complete genome of the cytokinin-producing biocontrol strain Pseudomonas fluorescens G20-18.</title>
        <authorList>
            <person name="Nielsen T.K."/>
            <person name="Mekureyaw M.F."/>
            <person name="Hansen L.H."/>
            <person name="Nicolaisen M.H."/>
            <person name="Roitsch T.G."/>
            <person name="Hennessy R.C."/>
        </authorList>
    </citation>
    <scope>NUCLEOTIDE SEQUENCE [LARGE SCALE GENOMIC DNA]</scope>
    <source>
        <strain evidence="12 13">G20-18</strain>
    </source>
</reference>
<dbReference type="InterPro" id="IPR001610">
    <property type="entry name" value="PAC"/>
</dbReference>
<dbReference type="SMART" id="SM00091">
    <property type="entry name" value="PAS"/>
    <property type="match status" value="3"/>
</dbReference>
<feature type="transmembrane region" description="Helical" evidence="6">
    <location>
        <begin position="23"/>
        <end position="47"/>
    </location>
</feature>
<dbReference type="InterPro" id="IPR000014">
    <property type="entry name" value="PAS"/>
</dbReference>
<evidence type="ECO:0000313" key="12">
    <source>
        <dbReference type="EMBL" id="QVW25613.1"/>
    </source>
</evidence>
<keyword evidence="3" id="KW-0808">Transferase</keyword>
<dbReference type="Gene3D" id="3.30.450.350">
    <property type="entry name" value="CHASE domain"/>
    <property type="match status" value="1"/>
</dbReference>
<dbReference type="Proteomes" id="UP000681155">
    <property type="component" value="Chromosome"/>
</dbReference>
<dbReference type="InterPro" id="IPR000160">
    <property type="entry name" value="GGDEF_dom"/>
</dbReference>
<dbReference type="Pfam" id="PF03924">
    <property type="entry name" value="CHASE"/>
    <property type="match status" value="1"/>
</dbReference>
<feature type="domain" description="PAC" evidence="8">
    <location>
        <begin position="526"/>
        <end position="581"/>
    </location>
</feature>
<evidence type="ECO:0000259" key="11">
    <source>
        <dbReference type="PROSITE" id="PS50887"/>
    </source>
</evidence>
<dbReference type="Gene3D" id="3.20.20.450">
    <property type="entry name" value="EAL domain"/>
    <property type="match status" value="1"/>
</dbReference>
<dbReference type="SMART" id="SM01079">
    <property type="entry name" value="CHASE"/>
    <property type="match status" value="1"/>
</dbReference>
<feature type="domain" description="PAS" evidence="7">
    <location>
        <begin position="327"/>
        <end position="404"/>
    </location>
</feature>
<evidence type="ECO:0000259" key="9">
    <source>
        <dbReference type="PROSITE" id="PS50839"/>
    </source>
</evidence>
<dbReference type="SMART" id="SM00052">
    <property type="entry name" value="EAL"/>
    <property type="match status" value="1"/>
</dbReference>
<dbReference type="PROSITE" id="PS50112">
    <property type="entry name" value="PAS"/>
    <property type="match status" value="3"/>
</dbReference>
<dbReference type="InterPro" id="IPR000700">
    <property type="entry name" value="PAS-assoc_C"/>
</dbReference>
<evidence type="ECO:0000256" key="2">
    <source>
        <dbReference type="ARBA" id="ARBA00022692"/>
    </source>
</evidence>
<feature type="domain" description="EAL" evidence="10">
    <location>
        <begin position="877"/>
        <end position="1131"/>
    </location>
</feature>
<dbReference type="InterPro" id="IPR035965">
    <property type="entry name" value="PAS-like_dom_sf"/>
</dbReference>
<comment type="subcellular location">
    <subcellularLocation>
        <location evidence="1">Membrane</location>
    </subcellularLocation>
</comment>
<evidence type="ECO:0000259" key="10">
    <source>
        <dbReference type="PROSITE" id="PS50883"/>
    </source>
</evidence>
<dbReference type="Pfam" id="PF13426">
    <property type="entry name" value="PAS_9"/>
    <property type="match status" value="1"/>
</dbReference>
<dbReference type="PROSITE" id="PS50887">
    <property type="entry name" value="GGDEF"/>
    <property type="match status" value="1"/>
</dbReference>
<keyword evidence="3" id="KW-0418">Kinase</keyword>
<evidence type="ECO:0000256" key="3">
    <source>
        <dbReference type="ARBA" id="ARBA00022777"/>
    </source>
</evidence>
<dbReference type="SUPFAM" id="SSF141868">
    <property type="entry name" value="EAL domain-like"/>
    <property type="match status" value="1"/>
</dbReference>
<dbReference type="CDD" id="cd01948">
    <property type="entry name" value="EAL"/>
    <property type="match status" value="1"/>
</dbReference>
<feature type="domain" description="PAC" evidence="8">
    <location>
        <begin position="406"/>
        <end position="456"/>
    </location>
</feature>
<dbReference type="InterPro" id="IPR043128">
    <property type="entry name" value="Rev_trsase/Diguanyl_cyclase"/>
</dbReference>
<dbReference type="Pfam" id="PF08448">
    <property type="entry name" value="PAS_4"/>
    <property type="match status" value="1"/>
</dbReference>
<keyword evidence="13" id="KW-1185">Reference proteome</keyword>
<dbReference type="Pfam" id="PF00563">
    <property type="entry name" value="EAL"/>
    <property type="match status" value="1"/>
</dbReference>
<dbReference type="PANTHER" id="PTHR44757:SF2">
    <property type="entry name" value="BIOFILM ARCHITECTURE MAINTENANCE PROTEIN MBAA"/>
    <property type="match status" value="1"/>
</dbReference>
<keyword evidence="4 6" id="KW-1133">Transmembrane helix</keyword>
<dbReference type="InterPro" id="IPR035919">
    <property type="entry name" value="EAL_sf"/>
</dbReference>
<dbReference type="PROSITE" id="PS50839">
    <property type="entry name" value="CHASE"/>
    <property type="match status" value="1"/>
</dbReference>
<evidence type="ECO:0000256" key="4">
    <source>
        <dbReference type="ARBA" id="ARBA00022989"/>
    </source>
</evidence>
<evidence type="ECO:0000256" key="1">
    <source>
        <dbReference type="ARBA" id="ARBA00004370"/>
    </source>
</evidence>
<feature type="domain" description="GGDEF" evidence="11">
    <location>
        <begin position="735"/>
        <end position="868"/>
    </location>
</feature>
<dbReference type="PANTHER" id="PTHR44757">
    <property type="entry name" value="DIGUANYLATE CYCLASE DGCP"/>
    <property type="match status" value="1"/>
</dbReference>
<dbReference type="RefSeq" id="WP_214382611.1">
    <property type="nucleotide sequence ID" value="NZ_CP075566.1"/>
</dbReference>
<accession>A0ABX8F4Z6</accession>
<dbReference type="SUPFAM" id="SSF55073">
    <property type="entry name" value="Nucleotide cyclase"/>
    <property type="match status" value="1"/>
</dbReference>
<dbReference type="SUPFAM" id="SSF55785">
    <property type="entry name" value="PYP-like sensor domain (PAS domain)"/>
    <property type="match status" value="3"/>
</dbReference>
<proteinExistence type="predicted"/>
<feature type="domain" description="PAS" evidence="7">
    <location>
        <begin position="585"/>
        <end position="622"/>
    </location>
</feature>
<dbReference type="Pfam" id="PF00990">
    <property type="entry name" value="GGDEF"/>
    <property type="match status" value="1"/>
</dbReference>
<feature type="domain" description="CHASE" evidence="9">
    <location>
        <begin position="124"/>
        <end position="212"/>
    </location>
</feature>
<evidence type="ECO:0000259" key="8">
    <source>
        <dbReference type="PROSITE" id="PS50113"/>
    </source>
</evidence>
<keyword evidence="5 6" id="KW-0472">Membrane</keyword>
<dbReference type="NCBIfam" id="TIGR00229">
    <property type="entry name" value="sensory_box"/>
    <property type="match status" value="3"/>
</dbReference>
<protein>
    <submittedName>
        <fullName evidence="12">EAL domain-containing protein</fullName>
    </submittedName>
</protein>
<dbReference type="NCBIfam" id="TIGR00254">
    <property type="entry name" value="GGDEF"/>
    <property type="match status" value="1"/>
</dbReference>
<dbReference type="Gene3D" id="3.30.70.270">
    <property type="match status" value="1"/>
</dbReference>
<dbReference type="SMART" id="SM00086">
    <property type="entry name" value="PAC"/>
    <property type="match status" value="3"/>
</dbReference>
<feature type="domain" description="PAC" evidence="8">
    <location>
        <begin position="651"/>
        <end position="703"/>
    </location>
</feature>
<dbReference type="CDD" id="cd01949">
    <property type="entry name" value="GGDEF"/>
    <property type="match status" value="1"/>
</dbReference>
<dbReference type="SMART" id="SM00267">
    <property type="entry name" value="GGDEF"/>
    <property type="match status" value="1"/>
</dbReference>
<evidence type="ECO:0000256" key="5">
    <source>
        <dbReference type="ARBA" id="ARBA00023136"/>
    </source>
</evidence>
<evidence type="ECO:0000313" key="13">
    <source>
        <dbReference type="Proteomes" id="UP000681155"/>
    </source>
</evidence>
<feature type="domain" description="PAS" evidence="7">
    <location>
        <begin position="457"/>
        <end position="501"/>
    </location>
</feature>
<gene>
    <name evidence="12" type="ORF">KJF94_08700</name>
</gene>
<dbReference type="EMBL" id="CP075566">
    <property type="protein sequence ID" value="QVW25613.1"/>
    <property type="molecule type" value="Genomic_DNA"/>
</dbReference>
<evidence type="ECO:0000256" key="6">
    <source>
        <dbReference type="SAM" id="Phobius"/>
    </source>
</evidence>
<dbReference type="PROSITE" id="PS50113">
    <property type="entry name" value="PAC"/>
    <property type="match status" value="3"/>
</dbReference>
<dbReference type="InterPro" id="IPR013767">
    <property type="entry name" value="PAS_fold"/>
</dbReference>
<name>A0ABX8F4Z6_9PSED</name>
<keyword evidence="2 6" id="KW-0812">Transmembrane</keyword>
<sequence length="1140" mass="126534">MKKSRAAHANQDESVLGNAHQNLWRSCLLPVSIFLTGVALSVALGNFDVREKSFEAKAQVISKLANVRTQLESEVRSTFDVTDGIAQLLRLDGGISSEHFVGMSKQAISSKSHIHHIALAPNDIVRNVFPVEGNEKVIGMDYRKIPDQYDALLRSREQKTSLLAGPVELVQGGQGFIYRRPIFVKNSTDEDSYWGNASVVADVVPLLNAGGVNVPDSLQVAVRGKDGLGARGDTFFGDGRVFLEEAVTTDVEVPGGTWQLAAIPVNGWPTTSLFTSPLFLIALTCTGFFTYFAAQLSKSNRVIHQRHTELAKEIRDRQTVELSLVQSEARFRALFERSPDPICILSRRGICTDANAAAIKMFGFNDLAKLHRIRATDISPILQSDGQSTTIKAQVMLETALANGVHRFEWLHRSADGTVFPAELTLCAVTLSGEPMLYAVVRDISDRKQAEEALLTQKALLLDIVDNAPSLIYVYDTEGRLRLCNRLFEQTAGFKFQEMEGSTREKHLPLGEASTLRNNDKKVLSKGGIFRFEDQILKHGKLHTYLTTKCVLRGTEGQATGVLGISTDITEIKQNTEQLRLAGIVLDNTADGVIITNARGHILSVNAAFTKITGFSAEDSIGLKPNILTSEKQDNAFYRDILDNLKLTGFWRGELWSRRKNGEQYPKWLTINTVYNDAGKVINYVAVFSDMSAINQSQTDLERMSHYDPLTALPNRSLFHERLQHSLDLSLSYNQSLAVIVLDLDGFKTVNESLGHSMGDLLLQQAATRFLSCVRSEDTVSRLGGDEFALILNNLAHPTDAIIIAKKLLNALQEPFDLKGTSTLLTASIGISVAPYDSETPEQLLRQADTAMYGAKECGRNGYRFYQPEMTLRAQERLNSERFLRRAVQNHEFEVWYQPKINLLNNNVEGAEALIRWRDPVKGLVSPADFIPLAETTGLIIQIGEQVIDIVCRDIKRWSDRRIEPGVIAVNVAALQIDRSDFIETIRSTLEEYDLPASVLEVEVTESLMMASPEHSREVLRTLQSLGVTTAIDDFGTGYSSLAYLKLLPINSLKIDRTFIKELPLDPSDVAITRTIVELGHALGFKIIAEGVETEEQNRFLKDIGCDQGQGYLYGRPMPAADYEVWLKQLFTSSGIRASH</sequence>
<organism evidence="12 13">
    <name type="scientific">Pseudomonas hormoni</name>
    <dbReference type="NCBI Taxonomy" id="3093767"/>
    <lineage>
        <taxon>Bacteria</taxon>
        <taxon>Pseudomonadati</taxon>
        <taxon>Pseudomonadota</taxon>
        <taxon>Gammaproteobacteria</taxon>
        <taxon>Pseudomonadales</taxon>
        <taxon>Pseudomonadaceae</taxon>
        <taxon>Pseudomonas</taxon>
    </lineage>
</organism>
<dbReference type="InterPro" id="IPR052155">
    <property type="entry name" value="Biofilm_reg_signaling"/>
</dbReference>
<evidence type="ECO:0000259" key="7">
    <source>
        <dbReference type="PROSITE" id="PS50112"/>
    </source>
</evidence>
<dbReference type="CDD" id="cd00130">
    <property type="entry name" value="PAS"/>
    <property type="match status" value="2"/>
</dbReference>
<dbReference type="Pfam" id="PF00989">
    <property type="entry name" value="PAS"/>
    <property type="match status" value="1"/>
</dbReference>
<dbReference type="InterPro" id="IPR013656">
    <property type="entry name" value="PAS_4"/>
</dbReference>
<dbReference type="InterPro" id="IPR029787">
    <property type="entry name" value="Nucleotide_cyclase"/>
</dbReference>
<dbReference type="PROSITE" id="PS50883">
    <property type="entry name" value="EAL"/>
    <property type="match status" value="1"/>
</dbReference>
<dbReference type="InterPro" id="IPR006189">
    <property type="entry name" value="CHASE_dom"/>
</dbReference>
<dbReference type="Gene3D" id="3.30.450.20">
    <property type="entry name" value="PAS domain"/>
    <property type="match status" value="3"/>
</dbReference>